<sequence>MSADSIARVDARRTELGFSPYTVTGTTDRLATLDWTRAMVRQGRQAEVERLCAHYGL</sequence>
<evidence type="ECO:0000313" key="2">
    <source>
        <dbReference type="Proteomes" id="UP000248021"/>
    </source>
</evidence>
<keyword evidence="2" id="KW-1185">Reference proteome</keyword>
<name>A0A2V3U279_9HYPH</name>
<evidence type="ECO:0000313" key="1">
    <source>
        <dbReference type="EMBL" id="PXW50949.1"/>
    </source>
</evidence>
<dbReference type="EMBL" id="QJJK01000022">
    <property type="protein sequence ID" value="PXW50949.1"/>
    <property type="molecule type" value="Genomic_DNA"/>
</dbReference>
<dbReference type="Proteomes" id="UP000248021">
    <property type="component" value="Unassembled WGS sequence"/>
</dbReference>
<protein>
    <submittedName>
        <fullName evidence="1">Uncharacterized protein</fullName>
    </submittedName>
</protein>
<gene>
    <name evidence="1" type="ORF">C7450_12260</name>
</gene>
<comment type="caution">
    <text evidence="1">The sequence shown here is derived from an EMBL/GenBank/DDBJ whole genome shotgun (WGS) entry which is preliminary data.</text>
</comment>
<dbReference type="RefSeq" id="WP_170147551.1">
    <property type="nucleotide sequence ID" value="NZ_JAHBRY010000004.1"/>
</dbReference>
<proteinExistence type="predicted"/>
<dbReference type="AlphaFoldDB" id="A0A2V3U279"/>
<accession>A0A2V3U279</accession>
<reference evidence="1 2" key="1">
    <citation type="submission" date="2018-05" db="EMBL/GenBank/DDBJ databases">
        <title>Genomic Encyclopedia of Type Strains, Phase IV (KMG-IV): sequencing the most valuable type-strain genomes for metagenomic binning, comparative biology and taxonomic classification.</title>
        <authorList>
            <person name="Goeker M."/>
        </authorList>
    </citation>
    <scope>NUCLEOTIDE SEQUENCE [LARGE SCALE GENOMIC DNA]</scope>
    <source>
        <strain evidence="1 2">DSM 6462</strain>
    </source>
</reference>
<organism evidence="1 2">
    <name type="scientific">Chelatococcus asaccharovorans</name>
    <dbReference type="NCBI Taxonomy" id="28210"/>
    <lineage>
        <taxon>Bacteria</taxon>
        <taxon>Pseudomonadati</taxon>
        <taxon>Pseudomonadota</taxon>
        <taxon>Alphaproteobacteria</taxon>
        <taxon>Hyphomicrobiales</taxon>
        <taxon>Chelatococcaceae</taxon>
        <taxon>Chelatococcus</taxon>
    </lineage>
</organism>